<organism evidence="3 4">
    <name type="scientific">Dorcoceras hygrometricum</name>
    <dbReference type="NCBI Taxonomy" id="472368"/>
    <lineage>
        <taxon>Eukaryota</taxon>
        <taxon>Viridiplantae</taxon>
        <taxon>Streptophyta</taxon>
        <taxon>Embryophyta</taxon>
        <taxon>Tracheophyta</taxon>
        <taxon>Spermatophyta</taxon>
        <taxon>Magnoliopsida</taxon>
        <taxon>eudicotyledons</taxon>
        <taxon>Gunneridae</taxon>
        <taxon>Pentapetalae</taxon>
        <taxon>asterids</taxon>
        <taxon>lamiids</taxon>
        <taxon>Lamiales</taxon>
        <taxon>Gesneriaceae</taxon>
        <taxon>Didymocarpoideae</taxon>
        <taxon>Trichosporeae</taxon>
        <taxon>Loxocarpinae</taxon>
        <taxon>Dorcoceras</taxon>
    </lineage>
</organism>
<dbReference type="Pfam" id="PF04784">
    <property type="entry name" value="DUF547"/>
    <property type="match status" value="1"/>
</dbReference>
<keyword evidence="4" id="KW-1185">Reference proteome</keyword>
<feature type="chain" id="PRO_5016341106" description="DUF547 domain-containing protein" evidence="1">
    <location>
        <begin position="18"/>
        <end position="111"/>
    </location>
</feature>
<gene>
    <name evidence="3" type="ORF">F511_41040</name>
</gene>
<feature type="signal peptide" evidence="1">
    <location>
        <begin position="1"/>
        <end position="17"/>
    </location>
</feature>
<dbReference type="AlphaFoldDB" id="A0A2Z7CFM5"/>
<protein>
    <recommendedName>
        <fullName evidence="2">DUF547 domain-containing protein</fullName>
    </recommendedName>
</protein>
<feature type="domain" description="DUF547" evidence="2">
    <location>
        <begin position="11"/>
        <end position="57"/>
    </location>
</feature>
<dbReference type="Proteomes" id="UP000250235">
    <property type="component" value="Unassembled WGS sequence"/>
</dbReference>
<dbReference type="PANTHER" id="PTHR46361:SF3">
    <property type="entry name" value="ELECTRON CARRIER_ PROTEIN DISULFIDE OXIDOREDUCTASE"/>
    <property type="match status" value="1"/>
</dbReference>
<dbReference type="OrthoDB" id="418495at2759"/>
<keyword evidence="1" id="KW-0732">Signal</keyword>
<dbReference type="PANTHER" id="PTHR46361">
    <property type="entry name" value="ELECTRON CARRIER/ PROTEIN DISULFIDE OXIDOREDUCTASE"/>
    <property type="match status" value="1"/>
</dbReference>
<evidence type="ECO:0000259" key="2">
    <source>
        <dbReference type="Pfam" id="PF04784"/>
    </source>
</evidence>
<proteinExistence type="predicted"/>
<sequence length="111" mass="12140">MLLCGMLLTMAHQVALPYLEPLVHFALVSGTRSAPALRCYSPGNIDQELIESAGNFLHTGGLFVDLIANVAYTSKILKWYGVDFGKNEMEVLKHAANYLDASESQALLDLL</sequence>
<accession>A0A2Z7CFM5</accession>
<evidence type="ECO:0000256" key="1">
    <source>
        <dbReference type="SAM" id="SignalP"/>
    </source>
</evidence>
<evidence type="ECO:0000313" key="4">
    <source>
        <dbReference type="Proteomes" id="UP000250235"/>
    </source>
</evidence>
<dbReference type="EMBL" id="KQ998203">
    <property type="protein sequence ID" value="KZV43158.1"/>
    <property type="molecule type" value="Genomic_DNA"/>
</dbReference>
<evidence type="ECO:0000313" key="3">
    <source>
        <dbReference type="EMBL" id="KZV43158.1"/>
    </source>
</evidence>
<reference evidence="3 4" key="1">
    <citation type="journal article" date="2015" name="Proc. Natl. Acad. Sci. U.S.A.">
        <title>The resurrection genome of Boea hygrometrica: A blueprint for survival of dehydration.</title>
        <authorList>
            <person name="Xiao L."/>
            <person name="Yang G."/>
            <person name="Zhang L."/>
            <person name="Yang X."/>
            <person name="Zhao S."/>
            <person name="Ji Z."/>
            <person name="Zhou Q."/>
            <person name="Hu M."/>
            <person name="Wang Y."/>
            <person name="Chen M."/>
            <person name="Xu Y."/>
            <person name="Jin H."/>
            <person name="Xiao X."/>
            <person name="Hu G."/>
            <person name="Bao F."/>
            <person name="Hu Y."/>
            <person name="Wan P."/>
            <person name="Li L."/>
            <person name="Deng X."/>
            <person name="Kuang T."/>
            <person name="Xiang C."/>
            <person name="Zhu J.K."/>
            <person name="Oliver M.J."/>
            <person name="He Y."/>
        </authorList>
    </citation>
    <scope>NUCLEOTIDE SEQUENCE [LARGE SCALE GENOMIC DNA]</scope>
    <source>
        <strain evidence="4">cv. XS01</strain>
    </source>
</reference>
<dbReference type="InterPro" id="IPR006869">
    <property type="entry name" value="DUF547"/>
</dbReference>
<name>A0A2Z7CFM5_9LAMI</name>